<protein>
    <submittedName>
        <fullName evidence="2">Uncharacterized protein</fullName>
    </submittedName>
</protein>
<organism evidence="2 3">
    <name type="scientific">Eumeta variegata</name>
    <name type="common">Bagworm moth</name>
    <name type="synonym">Eumeta japonica</name>
    <dbReference type="NCBI Taxonomy" id="151549"/>
    <lineage>
        <taxon>Eukaryota</taxon>
        <taxon>Metazoa</taxon>
        <taxon>Ecdysozoa</taxon>
        <taxon>Arthropoda</taxon>
        <taxon>Hexapoda</taxon>
        <taxon>Insecta</taxon>
        <taxon>Pterygota</taxon>
        <taxon>Neoptera</taxon>
        <taxon>Endopterygota</taxon>
        <taxon>Lepidoptera</taxon>
        <taxon>Glossata</taxon>
        <taxon>Ditrysia</taxon>
        <taxon>Tineoidea</taxon>
        <taxon>Psychidae</taxon>
        <taxon>Oiketicinae</taxon>
        <taxon>Eumeta</taxon>
    </lineage>
</organism>
<dbReference type="OrthoDB" id="7471714at2759"/>
<evidence type="ECO:0000313" key="2">
    <source>
        <dbReference type="EMBL" id="GBP90043.1"/>
    </source>
</evidence>
<reference evidence="2 3" key="1">
    <citation type="journal article" date="2019" name="Commun. Biol.">
        <title>The bagworm genome reveals a unique fibroin gene that provides high tensile strength.</title>
        <authorList>
            <person name="Kono N."/>
            <person name="Nakamura H."/>
            <person name="Ohtoshi R."/>
            <person name="Tomita M."/>
            <person name="Numata K."/>
            <person name="Arakawa K."/>
        </authorList>
    </citation>
    <scope>NUCLEOTIDE SEQUENCE [LARGE SCALE GENOMIC DNA]</scope>
</reference>
<proteinExistence type="predicted"/>
<evidence type="ECO:0000313" key="3">
    <source>
        <dbReference type="Proteomes" id="UP000299102"/>
    </source>
</evidence>
<sequence>MSICLILDFEGGPAFDSQPGLDLCTFRLWFLNFLALNITRRDGVRYTVRTTDVGAQARPPHAGGQCCAGGGCGGGGPLHGMRQVSDSWKAASDRYRAEYLRRSNAPTSASCTCDNTGPAAARAPAPRPPRAPRGPAAAFLGSLH</sequence>
<gene>
    <name evidence="2" type="ORF">EVAR_68384_1</name>
</gene>
<name>A0A4C1ZTF3_EUMVA</name>
<feature type="region of interest" description="Disordered" evidence="1">
    <location>
        <begin position="105"/>
        <end position="144"/>
    </location>
</feature>
<dbReference type="Proteomes" id="UP000299102">
    <property type="component" value="Unassembled WGS sequence"/>
</dbReference>
<keyword evidence="3" id="KW-1185">Reference proteome</keyword>
<accession>A0A4C1ZTF3</accession>
<dbReference type="AlphaFoldDB" id="A0A4C1ZTF3"/>
<feature type="compositionally biased region" description="Polar residues" evidence="1">
    <location>
        <begin position="105"/>
        <end position="115"/>
    </location>
</feature>
<evidence type="ECO:0000256" key="1">
    <source>
        <dbReference type="SAM" id="MobiDB-lite"/>
    </source>
</evidence>
<comment type="caution">
    <text evidence="2">The sequence shown here is derived from an EMBL/GenBank/DDBJ whole genome shotgun (WGS) entry which is preliminary data.</text>
</comment>
<dbReference type="EMBL" id="BGZK01002050">
    <property type="protein sequence ID" value="GBP90043.1"/>
    <property type="molecule type" value="Genomic_DNA"/>
</dbReference>